<evidence type="ECO:0000256" key="1">
    <source>
        <dbReference type="ARBA" id="ARBA00004651"/>
    </source>
</evidence>
<feature type="transmembrane region" description="Helical" evidence="6">
    <location>
        <begin position="82"/>
        <end position="103"/>
    </location>
</feature>
<dbReference type="Pfam" id="PF02653">
    <property type="entry name" value="BPD_transp_2"/>
    <property type="match status" value="1"/>
</dbReference>
<reference evidence="7" key="1">
    <citation type="submission" date="2020-09" db="EMBL/GenBank/DDBJ databases">
        <title>Bosea spartocytisi sp. nov. a root nodule endophyte of Spartocytisus supranubius in the high mountain ecosystem fo the Teide National Park (Canary Islands, Spain).</title>
        <authorList>
            <person name="Pulido-Suarez L."/>
            <person name="Peix A."/>
            <person name="Igual J.M."/>
            <person name="Socas-Perez N."/>
            <person name="Velazquez E."/>
            <person name="Flores-Felix J.D."/>
            <person name="Leon-Barrios M."/>
        </authorList>
    </citation>
    <scope>NUCLEOTIDE SEQUENCE</scope>
    <source>
        <strain evidence="7">SSUT16</strain>
    </source>
</reference>
<dbReference type="InterPro" id="IPR001851">
    <property type="entry name" value="ABC_transp_permease"/>
</dbReference>
<feature type="transmembrane region" description="Helical" evidence="6">
    <location>
        <begin position="149"/>
        <end position="168"/>
    </location>
</feature>
<dbReference type="EMBL" id="JACXWY010000015">
    <property type="protein sequence ID" value="MBD3848138.1"/>
    <property type="molecule type" value="Genomic_DNA"/>
</dbReference>
<keyword evidence="2" id="KW-1003">Cell membrane</keyword>
<keyword evidence="3 6" id="KW-0812">Transmembrane</keyword>
<comment type="caution">
    <text evidence="7">The sequence shown here is derived from an EMBL/GenBank/DDBJ whole genome shotgun (WGS) entry which is preliminary data.</text>
</comment>
<dbReference type="CDD" id="cd06581">
    <property type="entry name" value="TM_PBP1_LivM_like"/>
    <property type="match status" value="1"/>
</dbReference>
<evidence type="ECO:0000256" key="4">
    <source>
        <dbReference type="ARBA" id="ARBA00022989"/>
    </source>
</evidence>
<evidence type="ECO:0000256" key="6">
    <source>
        <dbReference type="SAM" id="Phobius"/>
    </source>
</evidence>
<feature type="transmembrane region" description="Helical" evidence="6">
    <location>
        <begin position="247"/>
        <end position="267"/>
    </location>
</feature>
<evidence type="ECO:0000313" key="8">
    <source>
        <dbReference type="Proteomes" id="UP000619295"/>
    </source>
</evidence>
<proteinExistence type="predicted"/>
<feature type="transmembrane region" description="Helical" evidence="6">
    <location>
        <begin position="30"/>
        <end position="49"/>
    </location>
</feature>
<evidence type="ECO:0000256" key="5">
    <source>
        <dbReference type="ARBA" id="ARBA00023136"/>
    </source>
</evidence>
<protein>
    <submittedName>
        <fullName evidence="7">Branched-chain amino acid ABC transporter permease</fullName>
    </submittedName>
</protein>
<keyword evidence="8" id="KW-1185">Reference proteome</keyword>
<feature type="transmembrane region" description="Helical" evidence="6">
    <location>
        <begin position="218"/>
        <end position="240"/>
    </location>
</feature>
<dbReference type="GO" id="GO:0005886">
    <property type="term" value="C:plasma membrane"/>
    <property type="evidence" value="ECO:0007669"/>
    <property type="project" value="UniProtKB-SubCell"/>
</dbReference>
<keyword evidence="5 6" id="KW-0472">Membrane</keyword>
<evidence type="ECO:0000256" key="3">
    <source>
        <dbReference type="ARBA" id="ARBA00022692"/>
    </source>
</evidence>
<dbReference type="Proteomes" id="UP000619295">
    <property type="component" value="Unassembled WGS sequence"/>
</dbReference>
<dbReference type="PANTHER" id="PTHR30482:SF20">
    <property type="entry name" value="HIGH-AFFINITY BRANCHED-CHAIN AMINO ACID TRANSPORT SYSTEM PERMEASE PROTEIN LIVM"/>
    <property type="match status" value="1"/>
</dbReference>
<feature type="transmembrane region" description="Helical" evidence="6">
    <location>
        <begin position="273"/>
        <end position="295"/>
    </location>
</feature>
<dbReference type="InterPro" id="IPR043428">
    <property type="entry name" value="LivM-like"/>
</dbReference>
<dbReference type="RefSeq" id="WP_191125313.1">
    <property type="nucleotide sequence ID" value="NZ_JACXWY010000015.1"/>
</dbReference>
<feature type="transmembrane region" description="Helical" evidence="6">
    <location>
        <begin position="56"/>
        <end position="76"/>
    </location>
</feature>
<evidence type="ECO:0000256" key="2">
    <source>
        <dbReference type="ARBA" id="ARBA00022475"/>
    </source>
</evidence>
<name>A0A927EC19_9HYPH</name>
<feature type="transmembrane region" description="Helical" evidence="6">
    <location>
        <begin position="189"/>
        <end position="212"/>
    </location>
</feature>
<dbReference type="PANTHER" id="PTHR30482">
    <property type="entry name" value="HIGH-AFFINITY BRANCHED-CHAIN AMINO ACID TRANSPORT SYSTEM PERMEASE"/>
    <property type="match status" value="1"/>
</dbReference>
<accession>A0A927EC19</accession>
<organism evidence="7 8">
    <name type="scientific">Bosea spartocytisi</name>
    <dbReference type="NCBI Taxonomy" id="2773451"/>
    <lineage>
        <taxon>Bacteria</taxon>
        <taxon>Pseudomonadati</taxon>
        <taxon>Pseudomonadota</taxon>
        <taxon>Alphaproteobacteria</taxon>
        <taxon>Hyphomicrobiales</taxon>
        <taxon>Boseaceae</taxon>
        <taxon>Bosea</taxon>
    </lineage>
</organism>
<sequence length="306" mass="31545">MVDVKLPYWLGGIAVVLAATAFVRDPYIGSVANLIAIGALTAVSLRFVMLMGELNFATAAFVGIGAYTTGATLTILNWPFLLALLAGGVMAGLVSIIFGYITLRTKGPYFLLIGFAFTEAVRILYSKSITLGGTSGMIGIFPPMILEGWMPTFIVAVAALLIFGLYALERSDFGKILTAIRDNENVARTVGLNILLVKIACFATASAAAGMAGSLHAFANNVISPGDFSFLVAAFALAYVKVGGEGSIIGPLLGTALLVVLGSYALGLGGGEHIFYGAAIVLAVLLLPHGVTGLISGKRPQAGGGH</sequence>
<keyword evidence="4 6" id="KW-1133">Transmembrane helix</keyword>
<comment type="subcellular location">
    <subcellularLocation>
        <location evidence="1">Cell membrane</location>
        <topology evidence="1">Multi-pass membrane protein</topology>
    </subcellularLocation>
</comment>
<dbReference type="GO" id="GO:0015658">
    <property type="term" value="F:branched-chain amino acid transmembrane transporter activity"/>
    <property type="evidence" value="ECO:0007669"/>
    <property type="project" value="InterPro"/>
</dbReference>
<evidence type="ECO:0000313" key="7">
    <source>
        <dbReference type="EMBL" id="MBD3848138.1"/>
    </source>
</evidence>
<gene>
    <name evidence="7" type="ORF">IED13_20765</name>
</gene>
<dbReference type="AlphaFoldDB" id="A0A927EC19"/>
<feature type="transmembrane region" description="Helical" evidence="6">
    <location>
        <begin position="7"/>
        <end position="24"/>
    </location>
</feature>
<feature type="transmembrane region" description="Helical" evidence="6">
    <location>
        <begin position="110"/>
        <end position="129"/>
    </location>
</feature>